<dbReference type="Gene3D" id="3.50.30.30">
    <property type="match status" value="1"/>
</dbReference>
<evidence type="ECO:0000256" key="2">
    <source>
        <dbReference type="SAM" id="SignalP"/>
    </source>
</evidence>
<dbReference type="AlphaFoldDB" id="A0A1I6F4M5"/>
<proteinExistence type="predicted"/>
<reference evidence="5" key="1">
    <citation type="submission" date="2016-10" db="EMBL/GenBank/DDBJ databases">
        <authorList>
            <person name="Varghese N."/>
            <person name="Submissions S."/>
        </authorList>
    </citation>
    <scope>NUCLEOTIDE SEQUENCE [LARGE SCALE GENOMIC DNA]</scope>
    <source>
        <strain evidence="5">DSM 44232</strain>
    </source>
</reference>
<organism evidence="4 5">
    <name type="scientific">Lentzea waywayandensis</name>
    <dbReference type="NCBI Taxonomy" id="84724"/>
    <lineage>
        <taxon>Bacteria</taxon>
        <taxon>Bacillati</taxon>
        <taxon>Actinomycetota</taxon>
        <taxon>Actinomycetes</taxon>
        <taxon>Pseudonocardiales</taxon>
        <taxon>Pseudonocardiaceae</taxon>
        <taxon>Lentzea</taxon>
    </lineage>
</organism>
<dbReference type="CDD" id="cd00538">
    <property type="entry name" value="PA"/>
    <property type="match status" value="1"/>
</dbReference>
<dbReference type="SUPFAM" id="SSF51004">
    <property type="entry name" value="C-terminal (heme d1) domain of cytochrome cd1-nitrite reductase"/>
    <property type="match status" value="1"/>
</dbReference>
<sequence>MRSQRRQRISLLSVTALVLSGFTAGLATAHPDHGGGREDFAGEGVADGLHKQHDGDEGHLPPVNRNVTLVGKGEVTNPSGAGNTGRIADVTAFGDYAYLTAFREPTCEQTGVHVMDISDPAHPVEVTSAFIPTSDGSYAGEGIQVERIDNQYFEGDLLAHQNETCPGATPPPPNLGGISLWDVTDPRHPKPVALHTGDFTAPDGELEASPNQTHSMRMWTNNFDKRTYVVLVDDEELTDVDIMDITDPYHPVMINDELDLAALFGVDQATPNNLTAIFSHDMMITKIGQRYVMNVNYWDGGYVLLDVTDPRPGKVTLIAESDYAALDEEQLARGNQIVPEGNAHQSELSPNKKFLLGTDEDFNPYTVRARIDTGLYAGTEYTATQASDTKQIDENTTITGPVTFVGDACDPATIAAGTGTALVERGTCPFQVKLDNIVAKGYTSGIVFQNVRADCLEQLTMLASGDIPYVFVNRTTGLKLLGVAGVTDANACATATPAGATSASTTIQAVFDGWGYVRLFGVDIPNQSGKAGSIKQIDTYSIPEAQDPAYARGFGDLSVHEVAMDPDDSRIAYISYYAGGLRVVEYGTNGIREVGAFIDQGGNNFWGVEVWRDENGQKYVLASDRDFGLYVFRYNG</sequence>
<feature type="signal peptide" evidence="2">
    <location>
        <begin position="1"/>
        <end position="29"/>
    </location>
</feature>
<feature type="domain" description="PA" evidence="3">
    <location>
        <begin position="400"/>
        <end position="480"/>
    </location>
</feature>
<evidence type="ECO:0000256" key="1">
    <source>
        <dbReference type="SAM" id="MobiDB-lite"/>
    </source>
</evidence>
<dbReference type="InterPro" id="IPR003137">
    <property type="entry name" value="PA_domain"/>
</dbReference>
<dbReference type="Proteomes" id="UP000198583">
    <property type="component" value="Unassembled WGS sequence"/>
</dbReference>
<evidence type="ECO:0000259" key="3">
    <source>
        <dbReference type="Pfam" id="PF02225"/>
    </source>
</evidence>
<dbReference type="InterPro" id="IPR011048">
    <property type="entry name" value="Haem_d1_sf"/>
</dbReference>
<accession>A0A1I6F4M5</accession>
<feature type="chain" id="PRO_5011544531" description="PA domain-containing protein" evidence="2">
    <location>
        <begin position="30"/>
        <end position="636"/>
    </location>
</feature>
<dbReference type="STRING" id="84724.SAMN04488564_108128"/>
<feature type="region of interest" description="Disordered" evidence="1">
    <location>
        <begin position="33"/>
        <end position="63"/>
    </location>
</feature>
<protein>
    <recommendedName>
        <fullName evidence="3">PA domain-containing protein</fullName>
    </recommendedName>
</protein>
<feature type="compositionally biased region" description="Basic and acidic residues" evidence="1">
    <location>
        <begin position="48"/>
        <end position="59"/>
    </location>
</feature>
<keyword evidence="2" id="KW-0732">Signal</keyword>
<dbReference type="Pfam" id="PF02225">
    <property type="entry name" value="PA"/>
    <property type="match status" value="1"/>
</dbReference>
<name>A0A1I6F4M5_9PSEU</name>
<keyword evidence="5" id="KW-1185">Reference proteome</keyword>
<gene>
    <name evidence="4" type="ORF">SAMN04488564_108128</name>
</gene>
<evidence type="ECO:0000313" key="5">
    <source>
        <dbReference type="Proteomes" id="UP000198583"/>
    </source>
</evidence>
<dbReference type="EMBL" id="FOYL01000008">
    <property type="protein sequence ID" value="SFR24888.1"/>
    <property type="molecule type" value="Genomic_DNA"/>
</dbReference>
<dbReference type="InterPro" id="IPR013211">
    <property type="entry name" value="LVIVD"/>
</dbReference>
<dbReference type="Pfam" id="PF08309">
    <property type="entry name" value="LVIVD"/>
    <property type="match status" value="1"/>
</dbReference>
<evidence type="ECO:0000313" key="4">
    <source>
        <dbReference type="EMBL" id="SFR24888.1"/>
    </source>
</evidence>